<dbReference type="OrthoDB" id="16820at2759"/>
<dbReference type="Proteomes" id="UP000799291">
    <property type="component" value="Unassembled WGS sequence"/>
</dbReference>
<dbReference type="Pfam" id="PF22607">
    <property type="entry name" value="FAD_binding-like"/>
    <property type="match status" value="1"/>
</dbReference>
<sequence length="392" mass="43497">MFLTIPPKTIAIIGGSLTGLLAGVALKCLRKDLSIRIFERNPTPLLHGQGAGVVAGQDVLKFFQGYDRTRTPLAVPSHQRLYLDGKGGVMQREDSVQQMTSWDLLYHLWRANLDGVGSEYAEAPEEKQKEDGDGTKTAYEYGCTVTDVIVPTTSSSTSLNFSKPVELKIKRESGGSLFTTVDLGIAADGPSSAIRSLYYPGIQCEYAGYVAWRGTVTETLISESAVDTFVWYCNYPASSPQHTERMADKDGKRHHITLPPGGIQSHVWKQQKSYAAKTLPPHCKAPTYSHSAASSLSPKSLLRPRVLSTSDRQVEQLSSYGTDSICLPPHQHEFSRHITFSYITNTLHLIHTIPTIIDMSYSKPQRPATPDYYYNLYVDDNASRRDIKISYN</sequence>
<dbReference type="InterPro" id="IPR054707">
    <property type="entry name" value="DhpH_subs-bd"/>
</dbReference>
<dbReference type="Gene3D" id="3.50.50.60">
    <property type="entry name" value="FAD/NAD(P)-binding domain"/>
    <property type="match status" value="1"/>
</dbReference>
<dbReference type="AlphaFoldDB" id="A0A6G1J014"/>
<gene>
    <name evidence="2" type="ORF">K458DRAFT_389768</name>
</gene>
<reference evidence="2" key="1">
    <citation type="journal article" date="2020" name="Stud. Mycol.">
        <title>101 Dothideomycetes genomes: a test case for predicting lifestyles and emergence of pathogens.</title>
        <authorList>
            <person name="Haridas S."/>
            <person name="Albert R."/>
            <person name="Binder M."/>
            <person name="Bloem J."/>
            <person name="Labutti K."/>
            <person name="Salamov A."/>
            <person name="Andreopoulos B."/>
            <person name="Baker S."/>
            <person name="Barry K."/>
            <person name="Bills G."/>
            <person name="Bluhm B."/>
            <person name="Cannon C."/>
            <person name="Castanera R."/>
            <person name="Culley D."/>
            <person name="Daum C."/>
            <person name="Ezra D."/>
            <person name="Gonzalez J."/>
            <person name="Henrissat B."/>
            <person name="Kuo A."/>
            <person name="Liang C."/>
            <person name="Lipzen A."/>
            <person name="Lutzoni F."/>
            <person name="Magnuson J."/>
            <person name="Mondo S."/>
            <person name="Nolan M."/>
            <person name="Ohm R."/>
            <person name="Pangilinan J."/>
            <person name="Park H.-J."/>
            <person name="Ramirez L."/>
            <person name="Alfaro M."/>
            <person name="Sun H."/>
            <person name="Tritt A."/>
            <person name="Yoshinaga Y."/>
            <person name="Zwiers L.-H."/>
            <person name="Turgeon B."/>
            <person name="Goodwin S."/>
            <person name="Spatafora J."/>
            <person name="Crous P."/>
            <person name="Grigoriev I."/>
        </authorList>
    </citation>
    <scope>NUCLEOTIDE SEQUENCE</scope>
    <source>
        <strain evidence="2">CBS 122367</strain>
    </source>
</reference>
<evidence type="ECO:0000259" key="1">
    <source>
        <dbReference type="Pfam" id="PF22607"/>
    </source>
</evidence>
<evidence type="ECO:0000313" key="3">
    <source>
        <dbReference type="Proteomes" id="UP000799291"/>
    </source>
</evidence>
<keyword evidence="3" id="KW-1185">Reference proteome</keyword>
<proteinExistence type="predicted"/>
<dbReference type="EMBL" id="MU005583">
    <property type="protein sequence ID" value="KAF2683844.1"/>
    <property type="molecule type" value="Genomic_DNA"/>
</dbReference>
<accession>A0A6G1J014</accession>
<evidence type="ECO:0000313" key="2">
    <source>
        <dbReference type="EMBL" id="KAF2683844.1"/>
    </source>
</evidence>
<dbReference type="InterPro" id="IPR036188">
    <property type="entry name" value="FAD/NAD-bd_sf"/>
</dbReference>
<dbReference type="PANTHER" id="PTHR47469:SF2">
    <property type="entry name" value="OS06G0597600 PROTEIN"/>
    <property type="match status" value="1"/>
</dbReference>
<protein>
    <recommendedName>
        <fullName evidence="1">2,6-dihydroxypyridine 3-monooxygenase substrate binding domain-containing protein</fullName>
    </recommendedName>
</protein>
<feature type="domain" description="2,6-dihydroxypyridine 3-monooxygenase substrate binding" evidence="1">
    <location>
        <begin position="229"/>
        <end position="283"/>
    </location>
</feature>
<dbReference type="SUPFAM" id="SSF51905">
    <property type="entry name" value="FAD/NAD(P)-binding domain"/>
    <property type="match status" value="1"/>
</dbReference>
<dbReference type="SUPFAM" id="SSF54373">
    <property type="entry name" value="FAD-linked reductases, C-terminal domain"/>
    <property type="match status" value="1"/>
</dbReference>
<dbReference type="PANTHER" id="PTHR47469">
    <property type="entry name" value="MONOOXYGENASE-LIKE"/>
    <property type="match status" value="1"/>
</dbReference>
<organism evidence="2 3">
    <name type="scientific">Lentithecium fluviatile CBS 122367</name>
    <dbReference type="NCBI Taxonomy" id="1168545"/>
    <lineage>
        <taxon>Eukaryota</taxon>
        <taxon>Fungi</taxon>
        <taxon>Dikarya</taxon>
        <taxon>Ascomycota</taxon>
        <taxon>Pezizomycotina</taxon>
        <taxon>Dothideomycetes</taxon>
        <taxon>Pleosporomycetidae</taxon>
        <taxon>Pleosporales</taxon>
        <taxon>Massarineae</taxon>
        <taxon>Lentitheciaceae</taxon>
        <taxon>Lentithecium</taxon>
    </lineage>
</organism>
<dbReference type="InterPro" id="IPR053212">
    <property type="entry name" value="DHP_3-monooxygenase"/>
</dbReference>
<dbReference type="Gene3D" id="3.30.9.60">
    <property type="match status" value="1"/>
</dbReference>
<name>A0A6G1J014_9PLEO</name>